<dbReference type="AlphaFoldDB" id="A0A8J5WQ21"/>
<comment type="caution">
    <text evidence="1">The sequence shown here is derived from an EMBL/GenBank/DDBJ whole genome shotgun (WGS) entry which is preliminary data.</text>
</comment>
<dbReference type="EMBL" id="JAAALK010000080">
    <property type="protein sequence ID" value="KAG8092657.1"/>
    <property type="molecule type" value="Genomic_DNA"/>
</dbReference>
<gene>
    <name evidence="1" type="ORF">GUJ93_ZPchr0012g19930</name>
</gene>
<evidence type="ECO:0000313" key="1">
    <source>
        <dbReference type="EMBL" id="KAG8092657.1"/>
    </source>
</evidence>
<reference evidence="1" key="1">
    <citation type="journal article" date="2021" name="bioRxiv">
        <title>Whole Genome Assembly and Annotation of Northern Wild Rice, Zizania palustris L., Supports a Whole Genome Duplication in the Zizania Genus.</title>
        <authorList>
            <person name="Haas M."/>
            <person name="Kono T."/>
            <person name="Macchietto M."/>
            <person name="Millas R."/>
            <person name="McGilp L."/>
            <person name="Shao M."/>
            <person name="Duquette J."/>
            <person name="Hirsch C.N."/>
            <person name="Kimball J."/>
        </authorList>
    </citation>
    <scope>NUCLEOTIDE SEQUENCE</scope>
    <source>
        <tissue evidence="1">Fresh leaf tissue</tissue>
    </source>
</reference>
<proteinExistence type="predicted"/>
<protein>
    <submittedName>
        <fullName evidence="1">Uncharacterized protein</fullName>
    </submittedName>
</protein>
<accession>A0A8J5WQ21</accession>
<keyword evidence="2" id="KW-1185">Reference proteome</keyword>
<name>A0A8J5WQ21_ZIZPA</name>
<evidence type="ECO:0000313" key="2">
    <source>
        <dbReference type="Proteomes" id="UP000729402"/>
    </source>
</evidence>
<organism evidence="1 2">
    <name type="scientific">Zizania palustris</name>
    <name type="common">Northern wild rice</name>
    <dbReference type="NCBI Taxonomy" id="103762"/>
    <lineage>
        <taxon>Eukaryota</taxon>
        <taxon>Viridiplantae</taxon>
        <taxon>Streptophyta</taxon>
        <taxon>Embryophyta</taxon>
        <taxon>Tracheophyta</taxon>
        <taxon>Spermatophyta</taxon>
        <taxon>Magnoliopsida</taxon>
        <taxon>Liliopsida</taxon>
        <taxon>Poales</taxon>
        <taxon>Poaceae</taxon>
        <taxon>BOP clade</taxon>
        <taxon>Oryzoideae</taxon>
        <taxon>Oryzeae</taxon>
        <taxon>Zizaniinae</taxon>
        <taxon>Zizania</taxon>
    </lineage>
</organism>
<dbReference type="Proteomes" id="UP000729402">
    <property type="component" value="Unassembled WGS sequence"/>
</dbReference>
<reference evidence="1" key="2">
    <citation type="submission" date="2021-02" db="EMBL/GenBank/DDBJ databases">
        <authorList>
            <person name="Kimball J.A."/>
            <person name="Haas M.W."/>
            <person name="Macchietto M."/>
            <person name="Kono T."/>
            <person name="Duquette J."/>
            <person name="Shao M."/>
        </authorList>
    </citation>
    <scope>NUCLEOTIDE SEQUENCE</scope>
    <source>
        <tissue evidence="1">Fresh leaf tissue</tissue>
    </source>
</reference>
<sequence>MPTHDSRDLPRSTNNLRIAHTERLCHAASSAAEGEPLLCPYHSTSEKQRQEGREERKWRVRRWVRFT</sequence>